<feature type="binding site" evidence="11">
    <location>
        <position position="10"/>
    </location>
    <ligand>
        <name>Zn(2+)</name>
        <dbReference type="ChEBI" id="CHEBI:29105"/>
    </ligand>
</feature>
<dbReference type="FunFam" id="3.30.160.60:FF:000193">
    <property type="entry name" value="Zinc finger protein 300"/>
    <property type="match status" value="1"/>
</dbReference>
<evidence type="ECO:0000313" key="17">
    <source>
        <dbReference type="RefSeq" id="XP_015587686.1"/>
    </source>
</evidence>
<evidence type="ECO:0000259" key="13">
    <source>
        <dbReference type="PROSITE" id="PS50157"/>
    </source>
</evidence>
<feature type="domain" description="C2H2-type" evidence="13">
    <location>
        <begin position="248"/>
        <end position="275"/>
    </location>
</feature>
<dbReference type="PANTHER" id="PTHR24399:SF23">
    <property type="entry name" value="C2H2-TYPE DOMAIN-CONTAINING PROTEIN"/>
    <property type="match status" value="1"/>
</dbReference>
<keyword evidence="15" id="KW-1185">Reference proteome</keyword>
<comment type="similarity">
    <text evidence="2">Belongs to the krueppel C2H2-type zinc-finger protein family.</text>
</comment>
<name>A0AAJ7BK77_CEPCN</name>
<dbReference type="GO" id="GO:0001227">
    <property type="term" value="F:DNA-binding transcription repressor activity, RNA polymerase II-specific"/>
    <property type="evidence" value="ECO:0007669"/>
    <property type="project" value="TreeGrafter"/>
</dbReference>
<evidence type="ECO:0000256" key="1">
    <source>
        <dbReference type="ARBA" id="ARBA00004123"/>
    </source>
</evidence>
<feature type="domain" description="C2H2-type" evidence="13">
    <location>
        <begin position="335"/>
        <end position="362"/>
    </location>
</feature>
<feature type="domain" description="C2H2-type" evidence="13">
    <location>
        <begin position="419"/>
        <end position="446"/>
    </location>
</feature>
<dbReference type="SMART" id="SM00868">
    <property type="entry name" value="zf-AD"/>
    <property type="match status" value="1"/>
</dbReference>
<dbReference type="SUPFAM" id="SSF57716">
    <property type="entry name" value="Glucocorticoid receptor-like (DNA-binding domain)"/>
    <property type="match status" value="1"/>
</dbReference>
<dbReference type="PROSITE" id="PS00028">
    <property type="entry name" value="ZINC_FINGER_C2H2_1"/>
    <property type="match status" value="9"/>
</dbReference>
<keyword evidence="3 11" id="KW-0479">Metal-binding</keyword>
<dbReference type="GO" id="GO:0000978">
    <property type="term" value="F:RNA polymerase II cis-regulatory region sequence-specific DNA binding"/>
    <property type="evidence" value="ECO:0007669"/>
    <property type="project" value="TreeGrafter"/>
</dbReference>
<keyword evidence="7" id="KW-0805">Transcription regulation</keyword>
<evidence type="ECO:0000256" key="2">
    <source>
        <dbReference type="ARBA" id="ARBA00006991"/>
    </source>
</evidence>
<dbReference type="RefSeq" id="XP_015587686.1">
    <property type="nucleotide sequence ID" value="XM_015732200.2"/>
</dbReference>
<evidence type="ECO:0000313" key="18">
    <source>
        <dbReference type="RefSeq" id="XP_015587687.1"/>
    </source>
</evidence>
<dbReference type="Proteomes" id="UP000694920">
    <property type="component" value="Unplaced"/>
</dbReference>
<reference evidence="16 17" key="1">
    <citation type="submission" date="2025-04" db="UniProtKB">
        <authorList>
            <consortium name="RefSeq"/>
        </authorList>
    </citation>
    <scope>IDENTIFICATION</scope>
</reference>
<keyword evidence="8" id="KW-0804">Transcription</keyword>
<dbReference type="RefSeq" id="XP_015587689.1">
    <property type="nucleotide sequence ID" value="XM_015732203.2"/>
</dbReference>
<dbReference type="Pfam" id="PF13912">
    <property type="entry name" value="zf-C2H2_6"/>
    <property type="match status" value="1"/>
</dbReference>
<dbReference type="InterPro" id="IPR012934">
    <property type="entry name" value="Znf_AD"/>
</dbReference>
<evidence type="ECO:0000256" key="12">
    <source>
        <dbReference type="SAM" id="MobiDB-lite"/>
    </source>
</evidence>
<dbReference type="FunFam" id="3.30.160.60:FF:000446">
    <property type="entry name" value="Zinc finger protein"/>
    <property type="match status" value="1"/>
</dbReference>
<feature type="domain" description="ZAD" evidence="14">
    <location>
        <begin position="5"/>
        <end position="80"/>
    </location>
</feature>
<dbReference type="PROSITE" id="PS51915">
    <property type="entry name" value="ZAD"/>
    <property type="match status" value="1"/>
</dbReference>
<dbReference type="PROSITE" id="PS50157">
    <property type="entry name" value="ZINC_FINGER_C2H2_2"/>
    <property type="match status" value="9"/>
</dbReference>
<comment type="subcellular location">
    <subcellularLocation>
        <location evidence="1">Nucleus</location>
    </subcellularLocation>
</comment>
<dbReference type="RefSeq" id="XP_015587685.1">
    <property type="nucleotide sequence ID" value="XM_015732199.2"/>
</dbReference>
<evidence type="ECO:0000313" key="20">
    <source>
        <dbReference type="RefSeq" id="XP_015587689.1"/>
    </source>
</evidence>
<feature type="domain" description="C2H2-type" evidence="13">
    <location>
        <begin position="363"/>
        <end position="390"/>
    </location>
</feature>
<feature type="domain" description="C2H2-type" evidence="13">
    <location>
        <begin position="391"/>
        <end position="418"/>
    </location>
</feature>
<keyword evidence="4" id="KW-0677">Repeat</keyword>
<evidence type="ECO:0000256" key="9">
    <source>
        <dbReference type="ARBA" id="ARBA00023242"/>
    </source>
</evidence>
<feature type="binding site" evidence="11">
    <location>
        <position position="56"/>
    </location>
    <ligand>
        <name>Zn(2+)</name>
        <dbReference type="ChEBI" id="CHEBI:29105"/>
    </ligand>
</feature>
<keyword evidence="9" id="KW-0539">Nucleus</keyword>
<dbReference type="SMART" id="SM00355">
    <property type="entry name" value="ZnF_C2H2"/>
    <property type="match status" value="10"/>
</dbReference>
<dbReference type="GO" id="GO:0005654">
    <property type="term" value="C:nucleoplasm"/>
    <property type="evidence" value="ECO:0007669"/>
    <property type="project" value="TreeGrafter"/>
</dbReference>
<dbReference type="InterPro" id="IPR036236">
    <property type="entry name" value="Znf_C2H2_sf"/>
</dbReference>
<dbReference type="FunFam" id="3.30.160.60:FF:002343">
    <property type="entry name" value="Zinc finger protein 33A"/>
    <property type="match status" value="1"/>
</dbReference>
<evidence type="ECO:0000256" key="5">
    <source>
        <dbReference type="ARBA" id="ARBA00022771"/>
    </source>
</evidence>
<keyword evidence="6 11" id="KW-0862">Zinc</keyword>
<feature type="binding site" evidence="11">
    <location>
        <position position="53"/>
    </location>
    <ligand>
        <name>Zn(2+)</name>
        <dbReference type="ChEBI" id="CHEBI:29105"/>
    </ligand>
</feature>
<dbReference type="Pfam" id="PF07776">
    <property type="entry name" value="zf-AD"/>
    <property type="match status" value="1"/>
</dbReference>
<evidence type="ECO:0000259" key="14">
    <source>
        <dbReference type="PROSITE" id="PS51915"/>
    </source>
</evidence>
<dbReference type="FunFam" id="3.30.160.60:FF:000624">
    <property type="entry name" value="zinc finger protein 697"/>
    <property type="match status" value="2"/>
</dbReference>
<evidence type="ECO:0000256" key="11">
    <source>
        <dbReference type="PROSITE-ProRule" id="PRU01263"/>
    </source>
</evidence>
<feature type="binding site" evidence="11">
    <location>
        <position position="7"/>
    </location>
    <ligand>
        <name>Zn(2+)</name>
        <dbReference type="ChEBI" id="CHEBI:29105"/>
    </ligand>
</feature>
<dbReference type="GeneID" id="107264196"/>
<dbReference type="InterPro" id="IPR013087">
    <property type="entry name" value="Znf_C2H2_type"/>
</dbReference>
<evidence type="ECO:0000256" key="8">
    <source>
        <dbReference type="ARBA" id="ARBA00023163"/>
    </source>
</evidence>
<dbReference type="KEGG" id="ccin:107264196"/>
<feature type="domain" description="C2H2-type" evidence="13">
    <location>
        <begin position="447"/>
        <end position="474"/>
    </location>
</feature>
<dbReference type="GO" id="GO:0008270">
    <property type="term" value="F:zinc ion binding"/>
    <property type="evidence" value="ECO:0007669"/>
    <property type="project" value="UniProtKB-UniRule"/>
</dbReference>
<dbReference type="PANTHER" id="PTHR24399">
    <property type="entry name" value="ZINC FINGER AND BTB DOMAIN-CONTAINING"/>
    <property type="match status" value="1"/>
</dbReference>
<protein>
    <submittedName>
        <fullName evidence="16 17">Zinc finger protein 557 isoform X1</fullName>
    </submittedName>
</protein>
<evidence type="ECO:0000256" key="4">
    <source>
        <dbReference type="ARBA" id="ARBA00022737"/>
    </source>
</evidence>
<proteinExistence type="inferred from homology"/>
<organism evidence="15 16">
    <name type="scientific">Cephus cinctus</name>
    <name type="common">Wheat stem sawfly</name>
    <dbReference type="NCBI Taxonomy" id="211228"/>
    <lineage>
        <taxon>Eukaryota</taxon>
        <taxon>Metazoa</taxon>
        <taxon>Ecdysozoa</taxon>
        <taxon>Arthropoda</taxon>
        <taxon>Hexapoda</taxon>
        <taxon>Insecta</taxon>
        <taxon>Pterygota</taxon>
        <taxon>Neoptera</taxon>
        <taxon>Endopterygota</taxon>
        <taxon>Hymenoptera</taxon>
        <taxon>Cephoidea</taxon>
        <taxon>Cephidae</taxon>
        <taxon>Cephus</taxon>
    </lineage>
</organism>
<dbReference type="RefSeq" id="XP_015587687.1">
    <property type="nucleotide sequence ID" value="XM_015732201.2"/>
</dbReference>
<evidence type="ECO:0000256" key="6">
    <source>
        <dbReference type="ARBA" id="ARBA00022833"/>
    </source>
</evidence>
<accession>A0AAJ7BK77</accession>
<dbReference type="Gene3D" id="3.30.160.60">
    <property type="entry name" value="Classic Zinc Finger"/>
    <property type="match status" value="8"/>
</dbReference>
<feature type="region of interest" description="Disordered" evidence="12">
    <location>
        <begin position="518"/>
        <end position="541"/>
    </location>
</feature>
<dbReference type="SUPFAM" id="SSF57667">
    <property type="entry name" value="beta-beta-alpha zinc fingers"/>
    <property type="match status" value="4"/>
</dbReference>
<dbReference type="RefSeq" id="XP_015587688.1">
    <property type="nucleotide sequence ID" value="XM_015732202.2"/>
</dbReference>
<feature type="domain" description="C2H2-type" evidence="13">
    <location>
        <begin position="276"/>
        <end position="303"/>
    </location>
</feature>
<gene>
    <name evidence="16 17 18 19 20" type="primary">LOC107264196</name>
</gene>
<feature type="compositionally biased region" description="Polar residues" evidence="12">
    <location>
        <begin position="530"/>
        <end position="541"/>
    </location>
</feature>
<sequence length="541" mass="62566">MARYAACRLCNLATDTFVDIFNEDGISRELGAKMASCLQILVSSEDAMPKTVCLTCCNKLNDFYEFYKKSHEVQGLLKDIYASRKYVKKKQSESADENAKVTKALQNMNQDNNSPCNIAEVAKDEIKYVKDLKNINSASDKDTVCSSIVNINKKKHVELEIKKFKSSSQKTESESDEEDDPHPSSSLQNKKDKRKKDPNLNDVPVNPRQIGILDGYPWTCTMCTDLVVDNVQELCKHYKLEHCQSAIFRCVHCEKQYDRYRSFVRHFKQHRDPKKYTCNICSKSFTLKTVLRSHAIVHSNDRPHVCTVCGKSFKNYKSLTVHNKMHLPDEDKEKFPCKICQKEFSTRHTLELHLKVHTGERNFMCDICGKSFIAKGSLIYHLLSHTDDRSHVCQTCGKTFKTDRLLNKHLTLHSVTQLHKCEVCGKQFRERGRLREHNRIHTGDMPYRCEYCGKCFRFAGILTVHRRQHTGERPYNCQKCNRSFTNWANYNKHMKRIHHYDTSNPENSRRRAELHALSVSNKAAKDDTSKGVTSETNLDVN</sequence>
<evidence type="ECO:0000256" key="10">
    <source>
        <dbReference type="PROSITE-ProRule" id="PRU00042"/>
    </source>
</evidence>
<evidence type="ECO:0000256" key="7">
    <source>
        <dbReference type="ARBA" id="ARBA00023015"/>
    </source>
</evidence>
<feature type="domain" description="C2H2-type" evidence="13">
    <location>
        <begin position="475"/>
        <end position="503"/>
    </location>
</feature>
<evidence type="ECO:0000313" key="15">
    <source>
        <dbReference type="Proteomes" id="UP000694920"/>
    </source>
</evidence>
<evidence type="ECO:0000313" key="19">
    <source>
        <dbReference type="RefSeq" id="XP_015587688.1"/>
    </source>
</evidence>
<dbReference type="Pfam" id="PF00096">
    <property type="entry name" value="zf-C2H2"/>
    <property type="match status" value="7"/>
</dbReference>
<dbReference type="Gene3D" id="3.40.1800.20">
    <property type="match status" value="1"/>
</dbReference>
<keyword evidence="5 10" id="KW-0863">Zinc-finger</keyword>
<feature type="region of interest" description="Disordered" evidence="12">
    <location>
        <begin position="163"/>
        <end position="206"/>
    </location>
</feature>
<feature type="domain" description="C2H2-type" evidence="13">
    <location>
        <begin position="304"/>
        <end position="331"/>
    </location>
</feature>
<evidence type="ECO:0000256" key="3">
    <source>
        <dbReference type="ARBA" id="ARBA00022723"/>
    </source>
</evidence>
<dbReference type="AlphaFoldDB" id="A0AAJ7BK77"/>
<evidence type="ECO:0000313" key="16">
    <source>
        <dbReference type="RefSeq" id="XP_015587685.1"/>
    </source>
</evidence>